<reference evidence="3 4" key="1">
    <citation type="submission" date="2022-04" db="EMBL/GenBank/DDBJ databases">
        <title>Streptomyces sp. nov. LCR6-01 isolated from Lichen of Dirinaria sp.</title>
        <authorList>
            <person name="Kanchanasin P."/>
            <person name="Tanasupawat S."/>
            <person name="Phongsopitanun W."/>
        </authorList>
    </citation>
    <scope>NUCLEOTIDE SEQUENCE [LARGE SCALE GENOMIC DNA]</scope>
    <source>
        <strain evidence="3 4">LCR6-01</strain>
    </source>
</reference>
<keyword evidence="4" id="KW-1185">Reference proteome</keyword>
<keyword evidence="2" id="KW-1133">Transmembrane helix</keyword>
<gene>
    <name evidence="3" type="ORF">M1O15_01040</name>
</gene>
<dbReference type="RefSeq" id="WP_248631213.1">
    <property type="nucleotide sequence ID" value="NZ_JALPTH010000001.1"/>
</dbReference>
<evidence type="ECO:0000313" key="4">
    <source>
        <dbReference type="Proteomes" id="UP001522868"/>
    </source>
</evidence>
<keyword evidence="2" id="KW-0472">Membrane</keyword>
<protein>
    <submittedName>
        <fullName evidence="3">Uncharacterized protein</fullName>
    </submittedName>
</protein>
<name>A0ABT0I3X3_9ACTN</name>
<feature type="region of interest" description="Disordered" evidence="1">
    <location>
        <begin position="50"/>
        <end position="93"/>
    </location>
</feature>
<sequence>MARGATRRAGAPERRRGRFRFSPLLLAGWLFADMLLVLTLVSMGDQGDPRAVAAAVSPSPSATGREKPPPSPSPKPSGPRSVERKPVKIGLAAAPSDTDRMVAELRSATARHQGRTAAIVLTFGQATDPGAGQDYAGEVNDALRRARPDMFGTATTRDFWNGGPSGRADLEIYFYTR</sequence>
<proteinExistence type="predicted"/>
<evidence type="ECO:0000256" key="1">
    <source>
        <dbReference type="SAM" id="MobiDB-lite"/>
    </source>
</evidence>
<evidence type="ECO:0000256" key="2">
    <source>
        <dbReference type="SAM" id="Phobius"/>
    </source>
</evidence>
<dbReference type="Proteomes" id="UP001522868">
    <property type="component" value="Unassembled WGS sequence"/>
</dbReference>
<evidence type="ECO:0000313" key="3">
    <source>
        <dbReference type="EMBL" id="MCK8676021.1"/>
    </source>
</evidence>
<feature type="compositionally biased region" description="Low complexity" evidence="1">
    <location>
        <begin position="51"/>
        <end position="62"/>
    </location>
</feature>
<keyword evidence="2" id="KW-0812">Transmembrane</keyword>
<feature type="transmembrane region" description="Helical" evidence="2">
    <location>
        <begin position="21"/>
        <end position="41"/>
    </location>
</feature>
<comment type="caution">
    <text evidence="3">The sequence shown here is derived from an EMBL/GenBank/DDBJ whole genome shotgun (WGS) entry which is preliminary data.</text>
</comment>
<accession>A0ABT0I3X3</accession>
<dbReference type="EMBL" id="JALPTH010000001">
    <property type="protein sequence ID" value="MCK8676021.1"/>
    <property type="molecule type" value="Genomic_DNA"/>
</dbReference>
<organism evidence="3 4">
    <name type="scientific">Streptomyces lichenis</name>
    <dbReference type="NCBI Taxonomy" id="2306967"/>
    <lineage>
        <taxon>Bacteria</taxon>
        <taxon>Bacillati</taxon>
        <taxon>Actinomycetota</taxon>
        <taxon>Actinomycetes</taxon>
        <taxon>Kitasatosporales</taxon>
        <taxon>Streptomycetaceae</taxon>
        <taxon>Streptomyces</taxon>
    </lineage>
</organism>